<sequence>MKMSEFQFMTSDRPLKEVENPYVEFLSINEAIKKGVILPEMLTDDEDLDRDEKILMNVESEEQLDEIEIKRDLYYDVENVKAYSSKPHVVELRWRYSDARAEQLVAYIVGHLEIADEVEIWKVWVDEQTEPSVKTITRDELTIDALQFLGDVGFERPECLRVTKV</sequence>
<accession>A0A377FRI4</accession>
<dbReference type="Proteomes" id="UP000254060">
    <property type="component" value="Unassembled WGS sequence"/>
</dbReference>
<name>A0A377FRI4_9BACL</name>
<dbReference type="STRING" id="1397694.GCA_000702585_01298"/>
<evidence type="ECO:0000313" key="1">
    <source>
        <dbReference type="EMBL" id="STO07437.1"/>
    </source>
</evidence>
<gene>
    <name evidence="1" type="ORF">NCTC13163_00784</name>
</gene>
<proteinExistence type="predicted"/>
<evidence type="ECO:0000313" key="2">
    <source>
        <dbReference type="Proteomes" id="UP000254060"/>
    </source>
</evidence>
<dbReference type="EMBL" id="UGGP01000001">
    <property type="protein sequence ID" value="STO07437.1"/>
    <property type="molecule type" value="Genomic_DNA"/>
</dbReference>
<protein>
    <submittedName>
        <fullName evidence="1">Uncharacterized protein</fullName>
    </submittedName>
</protein>
<reference evidence="1 2" key="1">
    <citation type="submission" date="2018-06" db="EMBL/GenBank/DDBJ databases">
        <authorList>
            <consortium name="Pathogen Informatics"/>
            <person name="Doyle S."/>
        </authorList>
    </citation>
    <scope>NUCLEOTIDE SEQUENCE [LARGE SCALE GENOMIC DNA]</scope>
    <source>
        <strain evidence="1 2">NCTC13163</strain>
    </source>
</reference>
<organism evidence="1 2">
    <name type="scientific">Exiguobacterium aurantiacum</name>
    <dbReference type="NCBI Taxonomy" id="33987"/>
    <lineage>
        <taxon>Bacteria</taxon>
        <taxon>Bacillati</taxon>
        <taxon>Bacillota</taxon>
        <taxon>Bacilli</taxon>
        <taxon>Bacillales</taxon>
        <taxon>Bacillales Family XII. Incertae Sedis</taxon>
        <taxon>Exiguobacterium</taxon>
    </lineage>
</organism>
<dbReference type="AlphaFoldDB" id="A0A377FRI4"/>